<feature type="compositionally biased region" description="Pro residues" evidence="1">
    <location>
        <begin position="76"/>
        <end position="87"/>
    </location>
</feature>
<evidence type="ECO:0000256" key="1">
    <source>
        <dbReference type="SAM" id="MobiDB-lite"/>
    </source>
</evidence>
<reference evidence="3 4" key="1">
    <citation type="submission" date="2023-01" db="EMBL/GenBank/DDBJ databases">
        <title>Characterization of estradiol degrading bacteria Microbacterium sp. MZT7 and reveal degrading genes through genome analysis.</title>
        <authorList>
            <person name="Hao P."/>
            <person name="Gao Y."/>
        </authorList>
    </citation>
    <scope>NUCLEOTIDE SEQUENCE [LARGE SCALE GENOMIC DNA]</scope>
    <source>
        <strain evidence="3 4">MZT7</strain>
    </source>
</reference>
<feature type="transmembrane region" description="Helical" evidence="2">
    <location>
        <begin position="190"/>
        <end position="210"/>
    </location>
</feature>
<feature type="region of interest" description="Disordered" evidence="1">
    <location>
        <begin position="68"/>
        <end position="87"/>
    </location>
</feature>
<evidence type="ECO:0008006" key="5">
    <source>
        <dbReference type="Google" id="ProtNLM"/>
    </source>
</evidence>
<evidence type="ECO:0000313" key="3">
    <source>
        <dbReference type="EMBL" id="UGS28193.1"/>
    </source>
</evidence>
<gene>
    <name evidence="3" type="ORF">K8F61_08560</name>
</gene>
<evidence type="ECO:0000256" key="2">
    <source>
        <dbReference type="SAM" id="Phobius"/>
    </source>
</evidence>
<feature type="transmembrane region" description="Helical" evidence="2">
    <location>
        <begin position="138"/>
        <end position="160"/>
    </location>
</feature>
<dbReference type="Pfam" id="PF22564">
    <property type="entry name" value="HAAS"/>
    <property type="match status" value="1"/>
</dbReference>
<protein>
    <recommendedName>
        <fullName evidence="5">DUF1700 domain-containing protein</fullName>
    </recommendedName>
</protein>
<feature type="transmembrane region" description="Helical" evidence="2">
    <location>
        <begin position="98"/>
        <end position="126"/>
    </location>
</feature>
<evidence type="ECO:0000313" key="4">
    <source>
        <dbReference type="Proteomes" id="UP001199642"/>
    </source>
</evidence>
<keyword evidence="2" id="KW-1133">Transmembrane helix</keyword>
<accession>A0ABY3RYQ3</accession>
<keyword evidence="4" id="KW-1185">Reference proteome</keyword>
<dbReference type="RefSeq" id="WP_231821343.1">
    <property type="nucleotide sequence ID" value="NZ_CP082781.1"/>
</dbReference>
<name>A0ABY3RYQ3_9MICO</name>
<keyword evidence="2" id="KW-0812">Transmembrane</keyword>
<dbReference type="Proteomes" id="UP001199642">
    <property type="component" value="Chromosome"/>
</dbReference>
<proteinExistence type="predicted"/>
<dbReference type="EMBL" id="CP082781">
    <property type="protein sequence ID" value="UGS28193.1"/>
    <property type="molecule type" value="Genomic_DNA"/>
</dbReference>
<sequence length="229" mass="24005">MTEPTSDADRRRARYLADLDAALSDLPDRVAADLRSGIAEELEGWDGAGLDARIAQFGDPLEIARAAGDATEPESAPAPPKAVAPAPAPTPLGASRRFAIVAALVLAFGGFLVPLAGWVVGVVLVLASRMWRGWEKAVAILLPFAALAVGFLVAIIGHAVGTSAGTAGAGEYEAPTPEIPGGYVVGLNGWHFGIILVFLLVPLCGGWLLWRLRDRSSPVVERAKRVETR</sequence>
<organism evidence="3 4">
    <name type="scientific">Microbacterium resistens</name>
    <dbReference type="NCBI Taxonomy" id="156977"/>
    <lineage>
        <taxon>Bacteria</taxon>
        <taxon>Bacillati</taxon>
        <taxon>Actinomycetota</taxon>
        <taxon>Actinomycetes</taxon>
        <taxon>Micrococcales</taxon>
        <taxon>Microbacteriaceae</taxon>
        <taxon>Microbacterium</taxon>
    </lineage>
</organism>
<keyword evidence="2" id="KW-0472">Membrane</keyword>